<reference evidence="1" key="1">
    <citation type="submission" date="2022-06" db="EMBL/GenBank/DDBJ databases">
        <title>Vallitalea longa sp. nov., an anaerobic bacterium isolated from marine sediment.</title>
        <authorList>
            <person name="Hirano S."/>
            <person name="Terahara T."/>
            <person name="Mori K."/>
            <person name="Hamada M."/>
            <person name="Matsumoto R."/>
            <person name="Kobayashi T."/>
        </authorList>
    </citation>
    <scope>NUCLEOTIDE SEQUENCE</scope>
    <source>
        <strain evidence="1">SH18-1</strain>
    </source>
</reference>
<comment type="caution">
    <text evidence="1">The sequence shown here is derived from an EMBL/GenBank/DDBJ whole genome shotgun (WGS) entry which is preliminary data.</text>
</comment>
<accession>A0A9W5Y8X2</accession>
<proteinExistence type="predicted"/>
<sequence length="541" mass="61345">MKKILSIVLIASIIMTFTGCGKKDDSKSSSNSGTSNNIVYDGEFGKIVDEPVDLRIHLSQEDKDVLTSDMPIVKYLSEATGINIIGSANPGAGDSAGAFNLQAADGFPDDIYAGNELGSMFMQFGSEGAFVPINEYLDKMPNFSAFLESDLRVKASITAPDGNIYYIPYMQPDMTASKAYFIRKDWLDKYELKTPSTVTELEETLLDIIDSDPNGNGQEDEFGFFARKPEEIVRLANLFGARVYGNDNDSERYIPTEDGKLYHAWLQPEFKDAIKNVSRWYDLGIIDNEYITNPESRRDHYLLNNLGAMTYDWIASTSGYNERKNVVEGFEFIPMAPPENSNGKKVNEHVRPIITSSGWAISSKCKNIDVAIALFDTMFTEYGRTIANFGVEGEQWEYVDDVPTFMDDVLNNDEGKPVNLYLRDNVGAQLFMGFKQDYEYERQWTSDWGLKGIEIYGTGEYDVPTLPALVFTNEEFDILNKYLTNINSFIDESVHSWIIRPYEELTNEVWDEYLSQVEKLGIEQVTKAYQDAYSRYIEIMK</sequence>
<evidence type="ECO:0000313" key="1">
    <source>
        <dbReference type="EMBL" id="GKX29407.1"/>
    </source>
</evidence>
<dbReference type="Pfam" id="PF01547">
    <property type="entry name" value="SBP_bac_1"/>
    <property type="match status" value="1"/>
</dbReference>
<keyword evidence="2" id="KW-1185">Reference proteome</keyword>
<protein>
    <submittedName>
        <fullName evidence="1">Sugar ABC transporter permease</fullName>
    </submittedName>
</protein>
<dbReference type="Proteomes" id="UP001144256">
    <property type="component" value="Unassembled WGS sequence"/>
</dbReference>
<dbReference type="PANTHER" id="PTHR43649">
    <property type="entry name" value="ARABINOSE-BINDING PROTEIN-RELATED"/>
    <property type="match status" value="1"/>
</dbReference>
<dbReference type="EMBL" id="BRLB01000004">
    <property type="protein sequence ID" value="GKX29407.1"/>
    <property type="molecule type" value="Genomic_DNA"/>
</dbReference>
<organism evidence="1 2">
    <name type="scientific">Vallitalea longa</name>
    <dbReference type="NCBI Taxonomy" id="2936439"/>
    <lineage>
        <taxon>Bacteria</taxon>
        <taxon>Bacillati</taxon>
        <taxon>Bacillota</taxon>
        <taxon>Clostridia</taxon>
        <taxon>Lachnospirales</taxon>
        <taxon>Vallitaleaceae</taxon>
        <taxon>Vallitalea</taxon>
    </lineage>
</organism>
<dbReference type="InterPro" id="IPR050490">
    <property type="entry name" value="Bact_solute-bd_prot1"/>
</dbReference>
<name>A0A9W5Y8X2_9FIRM</name>
<evidence type="ECO:0000313" key="2">
    <source>
        <dbReference type="Proteomes" id="UP001144256"/>
    </source>
</evidence>
<dbReference type="AlphaFoldDB" id="A0A9W5Y8X2"/>
<dbReference type="RefSeq" id="WP_281814884.1">
    <property type="nucleotide sequence ID" value="NZ_BRLB01000004.1"/>
</dbReference>
<dbReference type="PROSITE" id="PS51257">
    <property type="entry name" value="PROKAR_LIPOPROTEIN"/>
    <property type="match status" value="1"/>
</dbReference>
<gene>
    <name evidence="1" type="ORF">SH1V18_18870</name>
</gene>
<dbReference type="SUPFAM" id="SSF53850">
    <property type="entry name" value="Periplasmic binding protein-like II"/>
    <property type="match status" value="1"/>
</dbReference>
<dbReference type="InterPro" id="IPR006059">
    <property type="entry name" value="SBP"/>
</dbReference>
<dbReference type="Gene3D" id="3.40.190.10">
    <property type="entry name" value="Periplasmic binding protein-like II"/>
    <property type="match status" value="2"/>
</dbReference>
<dbReference type="PANTHER" id="PTHR43649:SF17">
    <property type="entry name" value="ABC TRANSPORTER SOLUTE BINDING PROTEIN-SUGAR TRANSPORT"/>
    <property type="match status" value="1"/>
</dbReference>